<feature type="region of interest" description="Disordered" evidence="1">
    <location>
        <begin position="162"/>
        <end position="212"/>
    </location>
</feature>
<evidence type="ECO:0000313" key="3">
    <source>
        <dbReference type="Proteomes" id="UP001212803"/>
    </source>
</evidence>
<accession>A0ABY7M563</accession>
<sequence>MAEGFAELGDAVGGDAVDAPVGELLGAVEVVDGPGDDGEAAAAELLDDGAGEEGVAAGDAAREGVALGDAEEEVELGADVDGVEEVDCRQAVVEGAEDGPGLGGGDDRGVVLERGEEVADGLGGAVAAVFEVEEDAGAGAGGEVEQLFEAKVGGGEPFEVPVFRRGKGRSGCGARGGLRSGRGGARGRLRGGRRGPRGRRRQRRGGCRRRGR</sequence>
<reference evidence="2 3" key="1">
    <citation type="journal article" date="2023" name="ISME J.">
        <title>Thermophilic Dehalococcoidia with unusual traits shed light on an unexpected past.</title>
        <authorList>
            <person name="Palmer M."/>
            <person name="Covington J.K."/>
            <person name="Zhou E.M."/>
            <person name="Thomas S.C."/>
            <person name="Habib N."/>
            <person name="Seymour C.O."/>
            <person name="Lai D."/>
            <person name="Johnston J."/>
            <person name="Hashimi A."/>
            <person name="Jiao J.Y."/>
            <person name="Muok A.R."/>
            <person name="Liu L."/>
            <person name="Xian W.D."/>
            <person name="Zhi X.Y."/>
            <person name="Li M.M."/>
            <person name="Silva L.P."/>
            <person name="Bowen B.P."/>
            <person name="Louie K."/>
            <person name="Briegel A."/>
            <person name="Pett-Ridge J."/>
            <person name="Weber P.K."/>
            <person name="Tocheva E.I."/>
            <person name="Woyke T."/>
            <person name="Northen T.R."/>
            <person name="Mayali X."/>
            <person name="Li W.J."/>
            <person name="Hedlund B.P."/>
        </authorList>
    </citation>
    <scope>NUCLEOTIDE SEQUENCE [LARGE SCALE GENOMIC DNA]</scope>
    <source>
        <strain evidence="2 3">YIM 72310</strain>
    </source>
</reference>
<feature type="compositionally biased region" description="Basic residues" evidence="1">
    <location>
        <begin position="185"/>
        <end position="212"/>
    </location>
</feature>
<protein>
    <submittedName>
        <fullName evidence="2">Uncharacterized protein</fullName>
    </submittedName>
</protein>
<evidence type="ECO:0000256" key="1">
    <source>
        <dbReference type="SAM" id="MobiDB-lite"/>
    </source>
</evidence>
<name>A0ABY7M563_9CHLR</name>
<dbReference type="EMBL" id="CP115149">
    <property type="protein sequence ID" value="WBL35140.1"/>
    <property type="molecule type" value="Genomic_DNA"/>
</dbReference>
<feature type="compositionally biased region" description="Gly residues" evidence="1">
    <location>
        <begin position="169"/>
        <end position="184"/>
    </location>
</feature>
<keyword evidence="3" id="KW-1185">Reference proteome</keyword>
<proteinExistence type="predicted"/>
<evidence type="ECO:0000313" key="2">
    <source>
        <dbReference type="EMBL" id="WBL35140.1"/>
    </source>
</evidence>
<organism evidence="2 3">
    <name type="scientific">Tepidiforma flava</name>
    <dbReference type="NCBI Taxonomy" id="3004094"/>
    <lineage>
        <taxon>Bacteria</taxon>
        <taxon>Bacillati</taxon>
        <taxon>Chloroflexota</taxon>
        <taxon>Tepidiformia</taxon>
        <taxon>Tepidiformales</taxon>
        <taxon>Tepidiformaceae</taxon>
        <taxon>Tepidiforma</taxon>
    </lineage>
</organism>
<gene>
    <name evidence="2" type="ORF">O0235_10105</name>
</gene>
<dbReference type="Proteomes" id="UP001212803">
    <property type="component" value="Chromosome"/>
</dbReference>